<dbReference type="AlphaFoldDB" id="A0AAV7GEW2"/>
<protein>
    <recommendedName>
        <fullName evidence="10">ADP/ATP translocase</fullName>
    </recommendedName>
    <alternativeName>
        <fullName evidence="10">ADP,ATP carrier protein</fullName>
    </alternativeName>
</protein>
<name>A0AAV7GEW2_DENCH</name>
<dbReference type="PANTHER" id="PTHR45635">
    <property type="entry name" value="ADP,ATP CARRIER PROTEIN 1-RELATED-RELATED"/>
    <property type="match status" value="1"/>
</dbReference>
<evidence type="ECO:0000256" key="1">
    <source>
        <dbReference type="ARBA" id="ARBA00004448"/>
    </source>
</evidence>
<evidence type="ECO:0000256" key="9">
    <source>
        <dbReference type="ARBA" id="ARBA00023136"/>
    </source>
</evidence>
<evidence type="ECO:0000256" key="7">
    <source>
        <dbReference type="ARBA" id="ARBA00022989"/>
    </source>
</evidence>
<keyword evidence="6" id="KW-0999">Mitochondrion inner membrane</keyword>
<dbReference type="PANTHER" id="PTHR45635:SF14">
    <property type="entry name" value="ADP_ATP TRANSLOCASE"/>
    <property type="match status" value="1"/>
</dbReference>
<dbReference type="EMBL" id="JAGFBR010000015">
    <property type="protein sequence ID" value="KAH0454357.1"/>
    <property type="molecule type" value="Genomic_DNA"/>
</dbReference>
<gene>
    <name evidence="11" type="ORF">IEQ34_016281</name>
</gene>
<comment type="function">
    <text evidence="10">Catalyzes the exchange of ADP and ATP across the membrane.</text>
</comment>
<dbReference type="GO" id="GO:0005471">
    <property type="term" value="F:ATP:ADP antiporter activity"/>
    <property type="evidence" value="ECO:0007669"/>
    <property type="project" value="UniProtKB-UniRule"/>
</dbReference>
<evidence type="ECO:0000256" key="6">
    <source>
        <dbReference type="ARBA" id="ARBA00022792"/>
    </source>
</evidence>
<keyword evidence="4" id="KW-0812">Transmembrane</keyword>
<comment type="subcellular location">
    <subcellularLocation>
        <location evidence="10">Membrane</location>
        <topology evidence="10">Multi-pass membrane protein</topology>
    </subcellularLocation>
    <subcellularLocation>
        <location evidence="1">Mitochondrion inner membrane</location>
        <topology evidence="1">Multi-pass membrane protein</topology>
    </subcellularLocation>
</comment>
<evidence type="ECO:0000256" key="10">
    <source>
        <dbReference type="RuleBase" id="RU368008"/>
    </source>
</evidence>
<proteinExistence type="inferred from homology"/>
<evidence type="ECO:0000256" key="4">
    <source>
        <dbReference type="ARBA" id="ARBA00022692"/>
    </source>
</evidence>
<dbReference type="GO" id="GO:1990544">
    <property type="term" value="P:mitochondrial ATP transmembrane transport"/>
    <property type="evidence" value="ECO:0007669"/>
    <property type="project" value="InterPro"/>
</dbReference>
<comment type="similarity">
    <text evidence="2 10">Belongs to the mitochondrial carrier (TC 2.A.29) family.</text>
</comment>
<keyword evidence="7" id="KW-1133">Transmembrane helix</keyword>
<evidence type="ECO:0000256" key="5">
    <source>
        <dbReference type="ARBA" id="ARBA00022737"/>
    </source>
</evidence>
<evidence type="ECO:0000313" key="12">
    <source>
        <dbReference type="Proteomes" id="UP000775213"/>
    </source>
</evidence>
<evidence type="ECO:0000256" key="2">
    <source>
        <dbReference type="ARBA" id="ARBA00006375"/>
    </source>
</evidence>
<dbReference type="InterPro" id="IPR023395">
    <property type="entry name" value="MCP_dom_sf"/>
</dbReference>
<dbReference type="GO" id="GO:0140021">
    <property type="term" value="P:mitochondrial ADP transmembrane transport"/>
    <property type="evidence" value="ECO:0007669"/>
    <property type="project" value="InterPro"/>
</dbReference>
<reference evidence="11 12" key="1">
    <citation type="journal article" date="2021" name="Hortic Res">
        <title>Chromosome-scale assembly of the Dendrobium chrysotoxum genome enhances the understanding of orchid evolution.</title>
        <authorList>
            <person name="Zhang Y."/>
            <person name="Zhang G.Q."/>
            <person name="Zhang D."/>
            <person name="Liu X.D."/>
            <person name="Xu X.Y."/>
            <person name="Sun W.H."/>
            <person name="Yu X."/>
            <person name="Zhu X."/>
            <person name="Wang Z.W."/>
            <person name="Zhao X."/>
            <person name="Zhong W.Y."/>
            <person name="Chen H."/>
            <person name="Yin W.L."/>
            <person name="Huang T."/>
            <person name="Niu S.C."/>
            <person name="Liu Z.J."/>
        </authorList>
    </citation>
    <scope>NUCLEOTIDE SEQUENCE [LARGE SCALE GENOMIC DNA]</scope>
    <source>
        <strain evidence="11">Lindl</strain>
    </source>
</reference>
<evidence type="ECO:0000256" key="8">
    <source>
        <dbReference type="ARBA" id="ARBA00023128"/>
    </source>
</evidence>
<keyword evidence="9" id="KW-0472">Membrane</keyword>
<dbReference type="InterPro" id="IPR002113">
    <property type="entry name" value="ADT_euk_type"/>
</dbReference>
<comment type="caution">
    <text evidence="11">The sequence shown here is derived from an EMBL/GenBank/DDBJ whole genome shotgun (WGS) entry which is preliminary data.</text>
</comment>
<organism evidence="11 12">
    <name type="scientific">Dendrobium chrysotoxum</name>
    <name type="common">Orchid</name>
    <dbReference type="NCBI Taxonomy" id="161865"/>
    <lineage>
        <taxon>Eukaryota</taxon>
        <taxon>Viridiplantae</taxon>
        <taxon>Streptophyta</taxon>
        <taxon>Embryophyta</taxon>
        <taxon>Tracheophyta</taxon>
        <taxon>Spermatophyta</taxon>
        <taxon>Magnoliopsida</taxon>
        <taxon>Liliopsida</taxon>
        <taxon>Asparagales</taxon>
        <taxon>Orchidaceae</taxon>
        <taxon>Epidendroideae</taxon>
        <taxon>Malaxideae</taxon>
        <taxon>Dendrobiinae</taxon>
        <taxon>Dendrobium</taxon>
    </lineage>
</organism>
<dbReference type="Gene3D" id="1.50.40.10">
    <property type="entry name" value="Mitochondrial carrier domain"/>
    <property type="match status" value="1"/>
</dbReference>
<evidence type="ECO:0000256" key="3">
    <source>
        <dbReference type="ARBA" id="ARBA00022448"/>
    </source>
</evidence>
<keyword evidence="3 10" id="KW-0813">Transport</keyword>
<dbReference type="Proteomes" id="UP000775213">
    <property type="component" value="Unassembled WGS sequence"/>
</dbReference>
<keyword evidence="5" id="KW-0677">Repeat</keyword>
<keyword evidence="12" id="KW-1185">Reference proteome</keyword>
<comment type="subunit">
    <text evidence="10">Monomer.</text>
</comment>
<keyword evidence="8" id="KW-0496">Mitochondrion</keyword>
<accession>A0AAV7GEW2</accession>
<dbReference type="GO" id="GO:0005743">
    <property type="term" value="C:mitochondrial inner membrane"/>
    <property type="evidence" value="ECO:0007669"/>
    <property type="project" value="UniProtKB-SubCell"/>
</dbReference>
<evidence type="ECO:0000313" key="11">
    <source>
        <dbReference type="EMBL" id="KAH0454357.1"/>
    </source>
</evidence>
<sequence length="238" mass="26199">MKKVGVVALWLASSYDLNFVFKDKMFNFKKDKDGSCKWCPATLPFSTMVDASSILIMYPLNYSKTHQTNDANAIKKIVSDLYASKYLEAYVSPYESKTPQYPIAQFQTLVYKKTIQSDGFVGLYHCCNMSSVAIMEYHGANHAGWALIQLTCKLLRGTTIVDGLSSHPIVIVHGRTTMTSREIAQYKSSSDVMRVPNSIFKGASTNILCVIAGASVLAGFHKLQVIGFGKKYGSSDGG</sequence>